<dbReference type="InterPro" id="IPR042098">
    <property type="entry name" value="TauD-like_sf"/>
</dbReference>
<proteinExistence type="predicted"/>
<evidence type="ECO:0000313" key="3">
    <source>
        <dbReference type="EMBL" id="CEN60011.1"/>
    </source>
</evidence>
<dbReference type="Gene3D" id="3.60.130.10">
    <property type="entry name" value="Clavaminate synthase-like"/>
    <property type="match status" value="1"/>
</dbReference>
<sequence length="428" mass="48559">MAPAAVSVNFPPTTEFSVAPEAYYSSGLRARFLVDADRTAVANSPATFAKIGYEVDEIAYRKRVQASLAAGNLPTKVPARWPTQLSGPLVWKTGDFPDENEYVYHLTDEDKLEISRALEIFKGHGLGGHEVSQATFPLPSLGKELVKVRNDVYEGRGFGIVRGLDPDAYPLEDLTVVYLGISSYIGERRGKQDQRGSMLMHVIKRGDQERDIQYSEDKPFHTDTVTDCLCLFTRSLSEKGGRSILASAWTVYNEIATTRPDVIHVLAQPNWPFDTFGRTPPYYTRPVLFYHHSKLITSFSRRLLVGHVPFDKRTPGIPGLTEAQAEALDMVHFVARKHEINPRIERGDLRFINNMAVLHRREAFENSAGNARHLIRIWLNNEEMCWKLPRALQLSWARIFDDNERREHWDIEPPRKDGKILRVAGSCD</sequence>
<dbReference type="InterPro" id="IPR003819">
    <property type="entry name" value="TauD/TfdA-like"/>
</dbReference>
<name>A0A0U5GMZ2_ASPCI</name>
<accession>A0A0U5GMZ2</accession>
<keyword evidence="1" id="KW-0560">Oxidoreductase</keyword>
<dbReference type="Pfam" id="PF02668">
    <property type="entry name" value="TauD"/>
    <property type="match status" value="1"/>
</dbReference>
<protein>
    <recommendedName>
        <fullName evidence="2">TauD/TfdA-like domain-containing protein</fullName>
    </recommendedName>
</protein>
<evidence type="ECO:0000259" key="2">
    <source>
        <dbReference type="Pfam" id="PF02668"/>
    </source>
</evidence>
<evidence type="ECO:0000256" key="1">
    <source>
        <dbReference type="ARBA" id="ARBA00023002"/>
    </source>
</evidence>
<dbReference type="GO" id="GO:0016491">
    <property type="term" value="F:oxidoreductase activity"/>
    <property type="evidence" value="ECO:0007669"/>
    <property type="project" value="UniProtKB-KW"/>
</dbReference>
<organism evidence="3 4">
    <name type="scientific">Aspergillus calidoustus</name>
    <dbReference type="NCBI Taxonomy" id="454130"/>
    <lineage>
        <taxon>Eukaryota</taxon>
        <taxon>Fungi</taxon>
        <taxon>Dikarya</taxon>
        <taxon>Ascomycota</taxon>
        <taxon>Pezizomycotina</taxon>
        <taxon>Eurotiomycetes</taxon>
        <taxon>Eurotiomycetidae</taxon>
        <taxon>Eurotiales</taxon>
        <taxon>Aspergillaceae</taxon>
        <taxon>Aspergillus</taxon>
        <taxon>Aspergillus subgen. Nidulantes</taxon>
    </lineage>
</organism>
<dbReference type="PANTHER" id="PTHR10696:SF49">
    <property type="entry name" value="TAUD_TFDA-LIKE DOMAIN-CONTAINING PROTEIN"/>
    <property type="match status" value="1"/>
</dbReference>
<dbReference type="InterPro" id="IPR050411">
    <property type="entry name" value="AlphaKG_dependent_hydroxylases"/>
</dbReference>
<feature type="domain" description="TauD/TfdA-like" evidence="2">
    <location>
        <begin position="131"/>
        <end position="378"/>
    </location>
</feature>
<dbReference type="OrthoDB" id="272271at2759"/>
<dbReference type="PANTHER" id="PTHR10696">
    <property type="entry name" value="GAMMA-BUTYROBETAINE HYDROXYLASE-RELATED"/>
    <property type="match status" value="1"/>
</dbReference>
<dbReference type="Proteomes" id="UP000054771">
    <property type="component" value="Unassembled WGS sequence"/>
</dbReference>
<keyword evidence="4" id="KW-1185">Reference proteome</keyword>
<evidence type="ECO:0000313" key="4">
    <source>
        <dbReference type="Proteomes" id="UP000054771"/>
    </source>
</evidence>
<dbReference type="AlphaFoldDB" id="A0A0U5GMZ2"/>
<gene>
    <name evidence="3" type="ORF">ASPCAL02452</name>
</gene>
<reference evidence="4" key="1">
    <citation type="journal article" date="2016" name="Genome Announc.">
        <title>Draft genome sequences of fungus Aspergillus calidoustus.</title>
        <authorList>
            <person name="Horn F."/>
            <person name="Linde J."/>
            <person name="Mattern D.J."/>
            <person name="Walther G."/>
            <person name="Guthke R."/>
            <person name="Scherlach K."/>
            <person name="Martin K."/>
            <person name="Brakhage A.A."/>
            <person name="Petzke L."/>
            <person name="Valiante V."/>
        </authorList>
    </citation>
    <scope>NUCLEOTIDE SEQUENCE [LARGE SCALE GENOMIC DNA]</scope>
    <source>
        <strain evidence="4">SF006504</strain>
    </source>
</reference>
<dbReference type="STRING" id="454130.A0A0U5GMZ2"/>
<dbReference type="OMA" id="RALAICK"/>
<dbReference type="EMBL" id="CDMC01000002">
    <property type="protein sequence ID" value="CEN60011.1"/>
    <property type="molecule type" value="Genomic_DNA"/>
</dbReference>
<dbReference type="SUPFAM" id="SSF51197">
    <property type="entry name" value="Clavaminate synthase-like"/>
    <property type="match status" value="1"/>
</dbReference>